<evidence type="ECO:0000313" key="1">
    <source>
        <dbReference type="EMBL" id="RBL90313.1"/>
    </source>
</evidence>
<dbReference type="Proteomes" id="UP000253410">
    <property type="component" value="Unassembled WGS sequence"/>
</dbReference>
<sequence>MATDGVKIIDGDTAHDTYWGIMDLYDSGCDLADIERKYPLENGDDSYDDFDDEIYVTCCGLAYWEIGLMTPSRLELIRSVIDKGAGVEEWNRYSEKEGKARQRVLNSYWQKISQPNVKIRARKKYRKITNFHFQPDDLLTFQLSDGHYVAAICAQIDQYRGKCHYMFVPTTYYDTQKPVLSDLYSRDILGHRIDSGFPPEEIKVMQPGIERVWNYAGGKRNFFMGVYKLGVDHKDLAAFSHRLEKIGTLQIVEGLKETGILAYDSSFEELEASFFRIKNDMDAEKLGVYDKWPVSVLCNIES</sequence>
<accession>A0A365XVH4</accession>
<proteinExistence type="predicted"/>
<keyword evidence="2" id="KW-1185">Reference proteome</keyword>
<dbReference type="OrthoDB" id="362700at2"/>
<evidence type="ECO:0000313" key="2">
    <source>
        <dbReference type="Proteomes" id="UP000253410"/>
    </source>
</evidence>
<comment type="caution">
    <text evidence="1">The sequence shown here is derived from an EMBL/GenBank/DDBJ whole genome shotgun (WGS) entry which is preliminary data.</text>
</comment>
<gene>
    <name evidence="1" type="ORF">DF182_28010</name>
</gene>
<organism evidence="1 2">
    <name type="scientific">Chitinophaga flava</name>
    <dbReference type="NCBI Taxonomy" id="2259036"/>
    <lineage>
        <taxon>Bacteria</taxon>
        <taxon>Pseudomonadati</taxon>
        <taxon>Bacteroidota</taxon>
        <taxon>Chitinophagia</taxon>
        <taxon>Chitinophagales</taxon>
        <taxon>Chitinophagaceae</taxon>
        <taxon>Chitinophaga</taxon>
    </lineage>
</organism>
<protein>
    <submittedName>
        <fullName evidence="1">Uncharacterized protein</fullName>
    </submittedName>
</protein>
<dbReference type="RefSeq" id="WP_113619061.1">
    <property type="nucleotide sequence ID" value="NZ_QFFJ01000002.1"/>
</dbReference>
<dbReference type="EMBL" id="QFFJ01000002">
    <property type="protein sequence ID" value="RBL90313.1"/>
    <property type="molecule type" value="Genomic_DNA"/>
</dbReference>
<name>A0A365XVH4_9BACT</name>
<dbReference type="AlphaFoldDB" id="A0A365XVH4"/>
<reference evidence="1 2" key="1">
    <citation type="submission" date="2018-05" db="EMBL/GenBank/DDBJ databases">
        <title>Chitinophaga sp. K3CV102501T nov., isolated from isolated from a monsoon evergreen broad-leaved forest soil.</title>
        <authorList>
            <person name="Lv Y."/>
        </authorList>
    </citation>
    <scope>NUCLEOTIDE SEQUENCE [LARGE SCALE GENOMIC DNA]</scope>
    <source>
        <strain evidence="1 2">GDMCC 1.1325</strain>
    </source>
</reference>